<evidence type="ECO:0000313" key="4">
    <source>
        <dbReference type="EMBL" id="NVO78828.1"/>
    </source>
</evidence>
<feature type="transmembrane region" description="Helical" evidence="3">
    <location>
        <begin position="12"/>
        <end position="32"/>
    </location>
</feature>
<reference evidence="4 5" key="1">
    <citation type="submission" date="2020-06" db="EMBL/GenBank/DDBJ databases">
        <authorList>
            <person name="Qiu C."/>
            <person name="Liu Z."/>
        </authorList>
    </citation>
    <scope>NUCLEOTIDE SEQUENCE [LARGE SCALE GENOMIC DNA]</scope>
    <source>
        <strain evidence="4 5">EM 1</strain>
    </source>
</reference>
<organism evidence="4 5">
    <name type="scientific">Undibacterium oligocarboniphilum</name>
    <dbReference type="NCBI Taxonomy" id="666702"/>
    <lineage>
        <taxon>Bacteria</taxon>
        <taxon>Pseudomonadati</taxon>
        <taxon>Pseudomonadota</taxon>
        <taxon>Betaproteobacteria</taxon>
        <taxon>Burkholderiales</taxon>
        <taxon>Oxalobacteraceae</taxon>
        <taxon>Undibacterium</taxon>
    </lineage>
</organism>
<dbReference type="InterPro" id="IPR012902">
    <property type="entry name" value="N_methyl_site"/>
</dbReference>
<name>A0A850QHR1_9BURK</name>
<comment type="similarity">
    <text evidence="1">Belongs to the N-Me-Phe pilin family.</text>
</comment>
<dbReference type="GO" id="GO:0007155">
    <property type="term" value="P:cell adhesion"/>
    <property type="evidence" value="ECO:0007669"/>
    <property type="project" value="InterPro"/>
</dbReference>
<dbReference type="NCBIfam" id="TIGR02532">
    <property type="entry name" value="IV_pilin_GFxxxE"/>
    <property type="match status" value="1"/>
</dbReference>
<dbReference type="Pfam" id="PF00114">
    <property type="entry name" value="Pilin"/>
    <property type="match status" value="1"/>
</dbReference>
<evidence type="ECO:0000313" key="5">
    <source>
        <dbReference type="Proteomes" id="UP000588051"/>
    </source>
</evidence>
<dbReference type="Proteomes" id="UP000588051">
    <property type="component" value="Unassembled WGS sequence"/>
</dbReference>
<sequence>MKTKNGFSLLEVLAVIAIIAILGTMAAPSLLYKMVKDQIEASIPLTAFVKKPVQAAWVSNQDLPLNNLSAGLPVPEKIVGAYVSAVTVDNGAIHITFGNSASNAIQKKILTLRPAVIEDAHIVPVTWVCAGGAVPDKMTVKGEDKTTLPPEYLPLTCRKRTK</sequence>
<proteinExistence type="inferred from homology"/>
<dbReference type="EMBL" id="JABXYJ010000007">
    <property type="protein sequence ID" value="NVO78828.1"/>
    <property type="molecule type" value="Genomic_DNA"/>
</dbReference>
<dbReference type="Pfam" id="PF07963">
    <property type="entry name" value="N_methyl"/>
    <property type="match status" value="1"/>
</dbReference>
<evidence type="ECO:0000256" key="1">
    <source>
        <dbReference type="ARBA" id="ARBA00005233"/>
    </source>
</evidence>
<keyword evidence="5" id="KW-1185">Reference proteome</keyword>
<keyword evidence="2" id="KW-0488">Methylation</keyword>
<dbReference type="GO" id="GO:0009289">
    <property type="term" value="C:pilus"/>
    <property type="evidence" value="ECO:0007669"/>
    <property type="project" value="InterPro"/>
</dbReference>
<accession>A0A850QHR1</accession>
<keyword evidence="3" id="KW-0472">Membrane</keyword>
<dbReference type="SUPFAM" id="SSF54523">
    <property type="entry name" value="Pili subunits"/>
    <property type="match status" value="1"/>
</dbReference>
<evidence type="ECO:0000256" key="2">
    <source>
        <dbReference type="ARBA" id="ARBA00022481"/>
    </source>
</evidence>
<evidence type="ECO:0000256" key="3">
    <source>
        <dbReference type="SAM" id="Phobius"/>
    </source>
</evidence>
<comment type="caution">
    <text evidence="4">The sequence shown here is derived from an EMBL/GenBank/DDBJ whole genome shotgun (WGS) entry which is preliminary data.</text>
</comment>
<keyword evidence="3" id="KW-0812">Transmembrane</keyword>
<dbReference type="InterPro" id="IPR045584">
    <property type="entry name" value="Pilin-like"/>
</dbReference>
<dbReference type="AlphaFoldDB" id="A0A850QHR1"/>
<gene>
    <name evidence="4" type="ORF">HV832_13390</name>
</gene>
<dbReference type="RefSeq" id="WP_176804361.1">
    <property type="nucleotide sequence ID" value="NZ_JABXYJ010000007.1"/>
</dbReference>
<protein>
    <submittedName>
        <fullName evidence="4">Pilin</fullName>
    </submittedName>
</protein>
<keyword evidence="3" id="KW-1133">Transmembrane helix</keyword>
<dbReference type="InterPro" id="IPR001082">
    <property type="entry name" value="Pilin"/>
</dbReference>
<dbReference type="Gene3D" id="3.30.700.10">
    <property type="entry name" value="Glycoprotein, Type 4 Pilin"/>
    <property type="match status" value="1"/>
</dbReference>